<evidence type="ECO:0000313" key="7">
    <source>
        <dbReference type="EMBL" id="JAV07927.1"/>
    </source>
</evidence>
<dbReference type="InterPro" id="IPR013083">
    <property type="entry name" value="Znf_RING/FYVE/PHD"/>
</dbReference>
<dbReference type="Pfam" id="PF25298">
    <property type="entry name" value="Baculo_FP_2nd"/>
    <property type="match status" value="1"/>
</dbReference>
<evidence type="ECO:0000256" key="4">
    <source>
        <dbReference type="PROSITE-ProRule" id="PRU00146"/>
    </source>
</evidence>
<dbReference type="PROSITE" id="PS01359">
    <property type="entry name" value="ZF_PHD_1"/>
    <property type="match status" value="1"/>
</dbReference>
<feature type="domain" description="PHD-type" evidence="6">
    <location>
        <begin position="11"/>
        <end position="68"/>
    </location>
</feature>
<name>A0A1L8DNH5_9DIPT</name>
<dbReference type="EMBL" id="GFDF01006157">
    <property type="protein sequence ID" value="JAV07927.1"/>
    <property type="molecule type" value="Transcribed_RNA"/>
</dbReference>
<dbReference type="SMART" id="SM00249">
    <property type="entry name" value="PHD"/>
    <property type="match status" value="1"/>
</dbReference>
<feature type="coiled-coil region" evidence="5">
    <location>
        <begin position="125"/>
        <end position="159"/>
    </location>
</feature>
<dbReference type="GO" id="GO:0008270">
    <property type="term" value="F:zinc ion binding"/>
    <property type="evidence" value="ECO:0007669"/>
    <property type="project" value="UniProtKB-KW"/>
</dbReference>
<dbReference type="Gene3D" id="3.30.40.10">
    <property type="entry name" value="Zinc/RING finger domain, C3HC4 (zinc finger)"/>
    <property type="match status" value="1"/>
</dbReference>
<dbReference type="InterPro" id="IPR019787">
    <property type="entry name" value="Znf_PHD-finger"/>
</dbReference>
<dbReference type="InterPro" id="IPR057251">
    <property type="entry name" value="FP_C"/>
</dbReference>
<dbReference type="AlphaFoldDB" id="A0A1L8DNH5"/>
<reference evidence="7" key="1">
    <citation type="submission" date="2016-12" db="EMBL/GenBank/DDBJ databases">
        <title>An insight into the sialome and mialome of the sand fly, Nyssomyia neivai.</title>
        <authorList>
            <person name="Sebastian V."/>
            <person name="Goulart T.M."/>
            <person name="Oliveira W."/>
            <person name="Calvo E."/>
            <person name="Oliveira L.F."/>
            <person name="Pinto M.C."/>
            <person name="Rosselino A.M."/>
            <person name="Ribeiro J.M."/>
        </authorList>
    </citation>
    <scope>NUCLEOTIDE SEQUENCE</scope>
</reference>
<keyword evidence="5" id="KW-0175">Coiled coil</keyword>
<dbReference type="SUPFAM" id="SSF57903">
    <property type="entry name" value="FYVE/PHD zinc finger"/>
    <property type="match status" value="1"/>
</dbReference>
<dbReference type="InterPro" id="IPR011011">
    <property type="entry name" value="Znf_FYVE_PHD"/>
</dbReference>
<dbReference type="PROSITE" id="PS50016">
    <property type="entry name" value="ZF_PHD_2"/>
    <property type="match status" value="1"/>
</dbReference>
<proteinExistence type="predicted"/>
<sequence>MCSASQVTYAMTQCGICQQVLSREEKDKVTCSVCKSMFHAKCLKLTPADFATATTPNPTWRCVSCTSKERRLSIGSSSSQGNTKPKSATMAAIESFRGIFETEVKNMKEFREEMMTSTRKTSESVEKALSLIESLQAENRSLRQKVDALECQLREQDRLNELNTIELLDVPPEIDGADGTSYGDAANMLSTALNVEVTEVDVVDCYVINMQKRQNDGPRKRGNIWVVKLGSRRMRDRVMESVRAGGREKGWRFPCETATSKSCVIRVRERLTAYTRGLYNEVKAVATTKGWRYVWIKHGRVHVRVRDGGRVSIVSSSSDLSKISQ</sequence>
<dbReference type="InterPro" id="IPR001965">
    <property type="entry name" value="Znf_PHD"/>
</dbReference>
<accession>A0A1L8DNH5</accession>
<evidence type="ECO:0000256" key="1">
    <source>
        <dbReference type="ARBA" id="ARBA00022723"/>
    </source>
</evidence>
<evidence type="ECO:0000259" key="6">
    <source>
        <dbReference type="PROSITE" id="PS50016"/>
    </source>
</evidence>
<evidence type="ECO:0000256" key="3">
    <source>
        <dbReference type="ARBA" id="ARBA00022833"/>
    </source>
</evidence>
<evidence type="ECO:0000256" key="2">
    <source>
        <dbReference type="ARBA" id="ARBA00022771"/>
    </source>
</evidence>
<protein>
    <submittedName>
        <fullName evidence="7">Putative phd finger found in protein</fullName>
    </submittedName>
</protein>
<dbReference type="InterPro" id="IPR019786">
    <property type="entry name" value="Zinc_finger_PHD-type_CS"/>
</dbReference>
<organism evidence="7">
    <name type="scientific">Nyssomyia neivai</name>
    <dbReference type="NCBI Taxonomy" id="330878"/>
    <lineage>
        <taxon>Eukaryota</taxon>
        <taxon>Metazoa</taxon>
        <taxon>Ecdysozoa</taxon>
        <taxon>Arthropoda</taxon>
        <taxon>Hexapoda</taxon>
        <taxon>Insecta</taxon>
        <taxon>Pterygota</taxon>
        <taxon>Neoptera</taxon>
        <taxon>Endopterygota</taxon>
        <taxon>Diptera</taxon>
        <taxon>Nematocera</taxon>
        <taxon>Psychodoidea</taxon>
        <taxon>Psychodidae</taxon>
        <taxon>Nyssomyia</taxon>
    </lineage>
</organism>
<keyword evidence="2 4" id="KW-0863">Zinc-finger</keyword>
<keyword evidence="3" id="KW-0862">Zinc</keyword>
<keyword evidence="1" id="KW-0479">Metal-binding</keyword>
<evidence type="ECO:0000256" key="5">
    <source>
        <dbReference type="SAM" id="Coils"/>
    </source>
</evidence>
<dbReference type="Pfam" id="PF00628">
    <property type="entry name" value="PHD"/>
    <property type="match status" value="1"/>
</dbReference>